<dbReference type="Proteomes" id="UP000509594">
    <property type="component" value="Chromosome"/>
</dbReference>
<evidence type="ECO:0000313" key="2">
    <source>
        <dbReference type="Proteomes" id="UP000509594"/>
    </source>
</evidence>
<dbReference type="GeneID" id="55820865"/>
<keyword evidence="2" id="KW-1185">Reference proteome</keyword>
<accession>A0A7D5J887</accession>
<dbReference type="AlphaFoldDB" id="A0A7D5J887"/>
<reference evidence="1 2" key="1">
    <citation type="submission" date="2020-06" db="EMBL/GenBank/DDBJ databases">
        <title>Methanolobus halotolerans sp. nov., isolated from a saline lake Tus in Siberia.</title>
        <authorList>
            <person name="Shen Y."/>
            <person name="Chen S.-C."/>
            <person name="Lai M.-C."/>
            <person name="Huang H.-H."/>
            <person name="Chiu H.-H."/>
            <person name="Tang S.-L."/>
            <person name="Rogozin D.Y."/>
            <person name="Degermendzhy A.G."/>
        </authorList>
    </citation>
    <scope>NUCLEOTIDE SEQUENCE [LARGE SCALE GENOMIC DNA]</scope>
    <source>
        <strain evidence="1 2">DSM 21339</strain>
    </source>
</reference>
<dbReference type="InterPro" id="IPR018716">
    <property type="entry name" value="DUF2240"/>
</dbReference>
<dbReference type="OrthoDB" id="146786at2157"/>
<dbReference type="RefSeq" id="WP_176964586.1">
    <property type="nucleotide sequence ID" value="NZ_CP058215.1"/>
</dbReference>
<name>A0A7D5J887_9EURY</name>
<evidence type="ECO:0000313" key="1">
    <source>
        <dbReference type="EMBL" id="QLC49530.1"/>
    </source>
</evidence>
<organism evidence="1 2">
    <name type="scientific">Methanolobus zinderi</name>
    <dbReference type="NCBI Taxonomy" id="536044"/>
    <lineage>
        <taxon>Archaea</taxon>
        <taxon>Methanobacteriati</taxon>
        <taxon>Methanobacteriota</taxon>
        <taxon>Stenosarchaea group</taxon>
        <taxon>Methanomicrobia</taxon>
        <taxon>Methanosarcinales</taxon>
        <taxon>Methanosarcinaceae</taxon>
        <taxon>Methanolobus</taxon>
    </lineage>
</organism>
<gene>
    <name evidence="1" type="ORF">HWN40_04280</name>
</gene>
<dbReference type="KEGG" id="mzi:HWN40_04280"/>
<dbReference type="Pfam" id="PF09999">
    <property type="entry name" value="DUF2240"/>
    <property type="match status" value="1"/>
</dbReference>
<proteinExistence type="predicted"/>
<dbReference type="EMBL" id="CP058215">
    <property type="protein sequence ID" value="QLC49530.1"/>
    <property type="molecule type" value="Genomic_DNA"/>
</dbReference>
<sequence>MDELKLVVASPFKKKATSSLSIKDFEFALSFDLKWMAPDLASKVRDKAISSRLLRLEGDRLIPSFAVDKIEIPHGFRPSGNVFAEKSPIEELITMISAKSGKSEKETIAGINTLQERFGDLVDIEIAALILAKEKGCDIEGIYQKVYDKFMDND</sequence>
<protein>
    <submittedName>
        <fullName evidence="1">DUF2240 family protein</fullName>
    </submittedName>
</protein>